<feature type="compositionally biased region" description="Polar residues" evidence="1">
    <location>
        <begin position="13"/>
        <end position="22"/>
    </location>
</feature>
<evidence type="ECO:0000313" key="2">
    <source>
        <dbReference type="EMBL" id="JAD14906.1"/>
    </source>
</evidence>
<evidence type="ECO:0000256" key="1">
    <source>
        <dbReference type="SAM" id="MobiDB-lite"/>
    </source>
</evidence>
<dbReference type="EMBL" id="GBRH01282989">
    <property type="protein sequence ID" value="JAD14906.1"/>
    <property type="molecule type" value="Transcribed_RNA"/>
</dbReference>
<sequence length="75" mass="8479">MDGADGHEGIQTDAANLSSLDNSHTRSDLNGRIKAGNYAFDEDEDDDHDDYEDEDDDDEFNFVSFKDKRELNFAS</sequence>
<name>A0A0A8XNI1_ARUDO</name>
<dbReference type="AlphaFoldDB" id="A0A0A8XNI1"/>
<feature type="region of interest" description="Disordered" evidence="1">
    <location>
        <begin position="1"/>
        <end position="61"/>
    </location>
</feature>
<protein>
    <submittedName>
        <fullName evidence="2">Uncharacterized protein</fullName>
    </submittedName>
</protein>
<feature type="compositionally biased region" description="Acidic residues" evidence="1">
    <location>
        <begin position="40"/>
        <end position="60"/>
    </location>
</feature>
<organism evidence="2">
    <name type="scientific">Arundo donax</name>
    <name type="common">Giant reed</name>
    <name type="synonym">Donax arundinaceus</name>
    <dbReference type="NCBI Taxonomy" id="35708"/>
    <lineage>
        <taxon>Eukaryota</taxon>
        <taxon>Viridiplantae</taxon>
        <taxon>Streptophyta</taxon>
        <taxon>Embryophyta</taxon>
        <taxon>Tracheophyta</taxon>
        <taxon>Spermatophyta</taxon>
        <taxon>Magnoliopsida</taxon>
        <taxon>Liliopsida</taxon>
        <taxon>Poales</taxon>
        <taxon>Poaceae</taxon>
        <taxon>PACMAD clade</taxon>
        <taxon>Arundinoideae</taxon>
        <taxon>Arundineae</taxon>
        <taxon>Arundo</taxon>
    </lineage>
</organism>
<reference evidence="2" key="1">
    <citation type="submission" date="2014-09" db="EMBL/GenBank/DDBJ databases">
        <authorList>
            <person name="Magalhaes I.L.F."/>
            <person name="Oliveira U."/>
            <person name="Santos F.R."/>
            <person name="Vidigal T.H.D.A."/>
            <person name="Brescovit A.D."/>
            <person name="Santos A.J."/>
        </authorList>
    </citation>
    <scope>NUCLEOTIDE SEQUENCE</scope>
    <source>
        <tissue evidence="2">Shoot tissue taken approximately 20 cm above the soil surface</tissue>
    </source>
</reference>
<feature type="compositionally biased region" description="Basic and acidic residues" evidence="1">
    <location>
        <begin position="1"/>
        <end position="10"/>
    </location>
</feature>
<proteinExistence type="predicted"/>
<reference evidence="2" key="2">
    <citation type="journal article" date="2015" name="Data Brief">
        <title>Shoot transcriptome of the giant reed, Arundo donax.</title>
        <authorList>
            <person name="Barrero R.A."/>
            <person name="Guerrero F.D."/>
            <person name="Moolhuijzen P."/>
            <person name="Goolsby J.A."/>
            <person name="Tidwell J."/>
            <person name="Bellgard S.E."/>
            <person name="Bellgard M.I."/>
        </authorList>
    </citation>
    <scope>NUCLEOTIDE SEQUENCE</scope>
    <source>
        <tissue evidence="2">Shoot tissue taken approximately 20 cm above the soil surface</tissue>
    </source>
</reference>
<accession>A0A0A8XNI1</accession>